<evidence type="ECO:0008006" key="3">
    <source>
        <dbReference type="Google" id="ProtNLM"/>
    </source>
</evidence>
<accession>A0A067T7A3</accession>
<dbReference type="SFLD" id="SFLDS00003">
    <property type="entry name" value="Haloacid_Dehalogenase"/>
    <property type="match status" value="1"/>
</dbReference>
<evidence type="ECO:0000313" key="2">
    <source>
        <dbReference type="Proteomes" id="UP000027222"/>
    </source>
</evidence>
<dbReference type="HOGENOM" id="CLU_045011_8_0_1"/>
<reference evidence="2" key="1">
    <citation type="journal article" date="2014" name="Proc. Natl. Acad. Sci. U.S.A.">
        <title>Extensive sampling of basidiomycete genomes demonstrates inadequacy of the white-rot/brown-rot paradigm for wood decay fungi.</title>
        <authorList>
            <person name="Riley R."/>
            <person name="Salamov A.A."/>
            <person name="Brown D.W."/>
            <person name="Nagy L.G."/>
            <person name="Floudas D."/>
            <person name="Held B.W."/>
            <person name="Levasseur A."/>
            <person name="Lombard V."/>
            <person name="Morin E."/>
            <person name="Otillar R."/>
            <person name="Lindquist E.A."/>
            <person name="Sun H."/>
            <person name="LaButti K.M."/>
            <person name="Schmutz J."/>
            <person name="Jabbour D."/>
            <person name="Luo H."/>
            <person name="Baker S.E."/>
            <person name="Pisabarro A.G."/>
            <person name="Walton J.D."/>
            <person name="Blanchette R.A."/>
            <person name="Henrissat B."/>
            <person name="Martin F."/>
            <person name="Cullen D."/>
            <person name="Hibbett D.S."/>
            <person name="Grigoriev I.V."/>
        </authorList>
    </citation>
    <scope>NUCLEOTIDE SEQUENCE [LARGE SCALE GENOMIC DNA]</scope>
    <source>
        <strain evidence="2">CBS 339.88</strain>
    </source>
</reference>
<dbReference type="SUPFAM" id="SSF56784">
    <property type="entry name" value="HAD-like"/>
    <property type="match status" value="1"/>
</dbReference>
<name>A0A067T7A3_GALM3</name>
<dbReference type="Pfam" id="PF00702">
    <property type="entry name" value="Hydrolase"/>
    <property type="match status" value="1"/>
</dbReference>
<dbReference type="PANTHER" id="PTHR46191">
    <property type="match status" value="1"/>
</dbReference>
<dbReference type="Gene3D" id="3.40.50.1000">
    <property type="entry name" value="HAD superfamily/HAD-like"/>
    <property type="match status" value="1"/>
</dbReference>
<dbReference type="NCBIfam" id="TIGR01549">
    <property type="entry name" value="HAD-SF-IA-v1"/>
    <property type="match status" value="1"/>
</dbReference>
<dbReference type="PANTHER" id="PTHR46191:SF2">
    <property type="entry name" value="HALOACID DEHALOGENASE-LIKE HYDROLASE DOMAIN-CONTAINING PROTEIN 3"/>
    <property type="match status" value="1"/>
</dbReference>
<sequence length="265" mass="29957">MPAIRLVTFDVLHTIIAPRLPIHVQYSQVFSPYIGVLQPERIKQSFKVALKALQKQHPSYNKGAEHWWRDVIRRTALDAGANEQALNRHLTDIVNTLMTRFSSKEGYRACDDAIPTIRRLRDEFGIRTAVVSNGDSRIRAVLEDLGFPIYLNPIVLSEEEGIEKPSPDIFMKALEFVNTDAESSEGNIHPSECLHVGDELTCDYNGAKTVGWDALLLRRVGVAGEFEHKELDENLENIQVIHDLESVIDWVQRKVECGGVNSELM</sequence>
<dbReference type="InterPro" id="IPR051828">
    <property type="entry name" value="HAD-like_hydrolase_domain"/>
</dbReference>
<dbReference type="InterPro" id="IPR036412">
    <property type="entry name" value="HAD-like_sf"/>
</dbReference>
<dbReference type="AlphaFoldDB" id="A0A067T7A3"/>
<dbReference type="EMBL" id="KL142380">
    <property type="protein sequence ID" value="KDR75804.1"/>
    <property type="molecule type" value="Genomic_DNA"/>
</dbReference>
<dbReference type="InterPro" id="IPR006439">
    <property type="entry name" value="HAD-SF_hydro_IA"/>
</dbReference>
<dbReference type="NCBIfam" id="TIGR02252">
    <property type="entry name" value="DREG-2"/>
    <property type="match status" value="1"/>
</dbReference>
<dbReference type="GO" id="GO:0016791">
    <property type="term" value="F:phosphatase activity"/>
    <property type="evidence" value="ECO:0007669"/>
    <property type="project" value="UniProtKB-ARBA"/>
</dbReference>
<dbReference type="GO" id="GO:0005634">
    <property type="term" value="C:nucleus"/>
    <property type="evidence" value="ECO:0007669"/>
    <property type="project" value="TreeGrafter"/>
</dbReference>
<dbReference type="InterPro" id="IPR011949">
    <property type="entry name" value="HAD-SF_hydro_IA_REG-2-like"/>
</dbReference>
<dbReference type="OrthoDB" id="444127at2759"/>
<dbReference type="InterPro" id="IPR023214">
    <property type="entry name" value="HAD_sf"/>
</dbReference>
<dbReference type="InterPro" id="IPR044924">
    <property type="entry name" value="HAD-SF_hydro_IA_REG-2-like_cap"/>
</dbReference>
<evidence type="ECO:0000313" key="1">
    <source>
        <dbReference type="EMBL" id="KDR75804.1"/>
    </source>
</evidence>
<protein>
    <recommendedName>
        <fullName evidence="3">Haloacid dehalogenase-like hydrolase domain-containing protein 3</fullName>
    </recommendedName>
</protein>
<dbReference type="SFLD" id="SFLDG01129">
    <property type="entry name" value="C1.5:_HAD__Beta-PGM__Phosphata"/>
    <property type="match status" value="1"/>
</dbReference>
<gene>
    <name evidence="1" type="ORF">GALMADRAFT_503824</name>
</gene>
<dbReference type="Proteomes" id="UP000027222">
    <property type="component" value="Unassembled WGS sequence"/>
</dbReference>
<keyword evidence="2" id="KW-1185">Reference proteome</keyword>
<organism evidence="1 2">
    <name type="scientific">Galerina marginata (strain CBS 339.88)</name>
    <dbReference type="NCBI Taxonomy" id="685588"/>
    <lineage>
        <taxon>Eukaryota</taxon>
        <taxon>Fungi</taxon>
        <taxon>Dikarya</taxon>
        <taxon>Basidiomycota</taxon>
        <taxon>Agaricomycotina</taxon>
        <taxon>Agaricomycetes</taxon>
        <taxon>Agaricomycetidae</taxon>
        <taxon>Agaricales</taxon>
        <taxon>Agaricineae</taxon>
        <taxon>Strophariaceae</taxon>
        <taxon>Galerina</taxon>
    </lineage>
</organism>
<dbReference type="Gene3D" id="1.10.150.720">
    <property type="entry name" value="Haloacid dehalogenase-like hydrolase"/>
    <property type="match status" value="1"/>
</dbReference>
<dbReference type="STRING" id="685588.A0A067T7A3"/>
<proteinExistence type="predicted"/>